<proteinExistence type="predicted"/>
<dbReference type="AlphaFoldDB" id="A0A0A8Z957"/>
<protein>
    <submittedName>
        <fullName evidence="1">Uncharacterized protein</fullName>
    </submittedName>
</protein>
<evidence type="ECO:0000313" key="1">
    <source>
        <dbReference type="EMBL" id="JAD35346.1"/>
    </source>
</evidence>
<dbReference type="EMBL" id="GBRH01262549">
    <property type="protein sequence ID" value="JAD35346.1"/>
    <property type="molecule type" value="Transcribed_RNA"/>
</dbReference>
<organism evidence="1">
    <name type="scientific">Arundo donax</name>
    <name type="common">Giant reed</name>
    <name type="synonym">Donax arundinaceus</name>
    <dbReference type="NCBI Taxonomy" id="35708"/>
    <lineage>
        <taxon>Eukaryota</taxon>
        <taxon>Viridiplantae</taxon>
        <taxon>Streptophyta</taxon>
        <taxon>Embryophyta</taxon>
        <taxon>Tracheophyta</taxon>
        <taxon>Spermatophyta</taxon>
        <taxon>Magnoliopsida</taxon>
        <taxon>Liliopsida</taxon>
        <taxon>Poales</taxon>
        <taxon>Poaceae</taxon>
        <taxon>PACMAD clade</taxon>
        <taxon>Arundinoideae</taxon>
        <taxon>Arundineae</taxon>
        <taxon>Arundo</taxon>
    </lineage>
</organism>
<reference evidence="1" key="2">
    <citation type="journal article" date="2015" name="Data Brief">
        <title>Shoot transcriptome of the giant reed, Arundo donax.</title>
        <authorList>
            <person name="Barrero R.A."/>
            <person name="Guerrero F.D."/>
            <person name="Moolhuijzen P."/>
            <person name="Goolsby J.A."/>
            <person name="Tidwell J."/>
            <person name="Bellgard S.E."/>
            <person name="Bellgard M.I."/>
        </authorList>
    </citation>
    <scope>NUCLEOTIDE SEQUENCE</scope>
    <source>
        <tissue evidence="1">Shoot tissue taken approximately 20 cm above the soil surface</tissue>
    </source>
</reference>
<name>A0A0A8Z957_ARUDO</name>
<reference evidence="1" key="1">
    <citation type="submission" date="2014-09" db="EMBL/GenBank/DDBJ databases">
        <authorList>
            <person name="Magalhaes I.L.F."/>
            <person name="Oliveira U."/>
            <person name="Santos F.R."/>
            <person name="Vidigal T.H.D.A."/>
            <person name="Brescovit A.D."/>
            <person name="Santos A.J."/>
        </authorList>
    </citation>
    <scope>NUCLEOTIDE SEQUENCE</scope>
    <source>
        <tissue evidence="1">Shoot tissue taken approximately 20 cm above the soil surface</tissue>
    </source>
</reference>
<accession>A0A0A8Z957</accession>
<sequence>MNKIIPFKLGGWKNLKLLNLCGQ</sequence>